<sequence length="203" mass="23602">MALPVANKPFYTYDEYLALDEADKEVRYEYHHGEVFAMSGTTKVHNRIVRNLANLLDDHFLPRGYEVWQEQIKVEAKAKERYYYPDLVVSRSKRDQENTIMVQDPVLIGEVLSDGKCNIELKLASYASIPTLKAFLMVSLHEYLMHLYERRAGKWWYQAVFGKEQPLHLDCFNLSLPVAAVYKNFRLSTRTGQGNEVTEGFAR</sequence>
<accession>A0A6J4JQK5</accession>
<dbReference type="Pfam" id="PF05685">
    <property type="entry name" value="Uma2"/>
    <property type="match status" value="1"/>
</dbReference>
<dbReference type="InterPro" id="IPR008538">
    <property type="entry name" value="Uma2"/>
</dbReference>
<dbReference type="PANTHER" id="PTHR36558:SF1">
    <property type="entry name" value="RESTRICTION ENDONUCLEASE DOMAIN-CONTAINING PROTEIN-RELATED"/>
    <property type="match status" value="1"/>
</dbReference>
<dbReference type="InterPro" id="IPR011335">
    <property type="entry name" value="Restrct_endonuc-II-like"/>
</dbReference>
<dbReference type="InterPro" id="IPR012296">
    <property type="entry name" value="Nuclease_put_TT1808"/>
</dbReference>
<dbReference type="Gene3D" id="3.90.1570.10">
    <property type="entry name" value="tt1808, chain A"/>
    <property type="match status" value="1"/>
</dbReference>
<evidence type="ECO:0000313" key="2">
    <source>
        <dbReference type="EMBL" id="CAA9284867.1"/>
    </source>
</evidence>
<reference evidence="2" key="1">
    <citation type="submission" date="2020-02" db="EMBL/GenBank/DDBJ databases">
        <authorList>
            <person name="Meier V. D."/>
        </authorList>
    </citation>
    <scope>NUCLEOTIDE SEQUENCE</scope>
    <source>
        <strain evidence="2">AVDCRST_MAG56</strain>
    </source>
</reference>
<evidence type="ECO:0000259" key="1">
    <source>
        <dbReference type="Pfam" id="PF05685"/>
    </source>
</evidence>
<organism evidence="2">
    <name type="scientific">uncultured Cytophagales bacterium</name>
    <dbReference type="NCBI Taxonomy" id="158755"/>
    <lineage>
        <taxon>Bacteria</taxon>
        <taxon>Pseudomonadati</taxon>
        <taxon>Bacteroidota</taxon>
        <taxon>Sphingobacteriia</taxon>
        <taxon>Sphingobacteriales</taxon>
        <taxon>environmental samples</taxon>
    </lineage>
</organism>
<gene>
    <name evidence="2" type="ORF">AVDCRST_MAG56-4044</name>
</gene>
<protein>
    <recommendedName>
        <fullName evidence="1">Putative restriction endonuclease domain-containing protein</fullName>
    </recommendedName>
</protein>
<feature type="domain" description="Putative restriction endonuclease" evidence="1">
    <location>
        <begin position="14"/>
        <end position="178"/>
    </location>
</feature>
<proteinExistence type="predicted"/>
<dbReference type="AlphaFoldDB" id="A0A6J4JQK5"/>
<dbReference type="PANTHER" id="PTHR36558">
    <property type="entry name" value="GLR1098 PROTEIN"/>
    <property type="match status" value="1"/>
</dbReference>
<dbReference type="SUPFAM" id="SSF52980">
    <property type="entry name" value="Restriction endonuclease-like"/>
    <property type="match status" value="1"/>
</dbReference>
<dbReference type="CDD" id="cd06260">
    <property type="entry name" value="DUF820-like"/>
    <property type="match status" value="1"/>
</dbReference>
<dbReference type="EMBL" id="CADCTQ010000337">
    <property type="protein sequence ID" value="CAA9284867.1"/>
    <property type="molecule type" value="Genomic_DNA"/>
</dbReference>
<name>A0A6J4JQK5_9SPHI</name>